<comment type="caution">
    <text evidence="1">The sequence shown here is derived from an EMBL/GenBank/DDBJ whole genome shotgun (WGS) entry which is preliminary data.</text>
</comment>
<evidence type="ECO:0000313" key="1">
    <source>
        <dbReference type="EMBL" id="KAG9466044.1"/>
    </source>
</evidence>
<gene>
    <name evidence="1" type="ORF">GDO78_017316</name>
</gene>
<accession>A0A8J6EA27</accession>
<dbReference type="Proteomes" id="UP000770717">
    <property type="component" value="Unassembled WGS sequence"/>
</dbReference>
<keyword evidence="2" id="KW-1185">Reference proteome</keyword>
<dbReference type="EMBL" id="WNTK01002426">
    <property type="protein sequence ID" value="KAG9466044.1"/>
    <property type="molecule type" value="Genomic_DNA"/>
</dbReference>
<name>A0A8J6EA27_ELECQ</name>
<dbReference type="AlphaFoldDB" id="A0A8J6EA27"/>
<organism evidence="1 2">
    <name type="scientific">Eleutherodactylus coqui</name>
    <name type="common">Puerto Rican coqui</name>
    <dbReference type="NCBI Taxonomy" id="57060"/>
    <lineage>
        <taxon>Eukaryota</taxon>
        <taxon>Metazoa</taxon>
        <taxon>Chordata</taxon>
        <taxon>Craniata</taxon>
        <taxon>Vertebrata</taxon>
        <taxon>Euteleostomi</taxon>
        <taxon>Amphibia</taxon>
        <taxon>Batrachia</taxon>
        <taxon>Anura</taxon>
        <taxon>Neobatrachia</taxon>
        <taxon>Hyloidea</taxon>
        <taxon>Eleutherodactylidae</taxon>
        <taxon>Eleutherodactylinae</taxon>
        <taxon>Eleutherodactylus</taxon>
        <taxon>Eleutherodactylus</taxon>
    </lineage>
</organism>
<reference evidence="1" key="1">
    <citation type="thesis" date="2020" institute="ProQuest LLC" country="789 East Eisenhower Parkway, Ann Arbor, MI, USA">
        <title>Comparative Genomics and Chromosome Evolution.</title>
        <authorList>
            <person name="Mudd A.B."/>
        </authorList>
    </citation>
    <scope>NUCLEOTIDE SEQUENCE</scope>
    <source>
        <strain evidence="1">HN-11 Male</strain>
        <tissue evidence="1">Kidney and liver</tissue>
    </source>
</reference>
<sequence length="94" mass="10668">MECVQPPPKHAGGNCHLGLAFYATDFVLALKSLATVWWLHPHLGLGRPYYPPHKVMGYVNSSCCLVVEKERPRLVERRTDAICTQLNTHILWLT</sequence>
<proteinExistence type="predicted"/>
<protein>
    <submittedName>
        <fullName evidence="1">Uncharacterized protein</fullName>
    </submittedName>
</protein>
<evidence type="ECO:0000313" key="2">
    <source>
        <dbReference type="Proteomes" id="UP000770717"/>
    </source>
</evidence>